<comment type="caution">
    <text evidence="2">The sequence shown here is derived from an EMBL/GenBank/DDBJ whole genome shotgun (WGS) entry which is preliminary data.</text>
</comment>
<dbReference type="PROSITE" id="PS51385">
    <property type="entry name" value="YJEF_N"/>
    <property type="match status" value="1"/>
</dbReference>
<reference evidence="2" key="1">
    <citation type="journal article" date="2014" name="Front. Microbiol.">
        <title>High frequency of phylogenetically diverse reductive dehalogenase-homologous genes in deep subseafloor sedimentary metagenomes.</title>
        <authorList>
            <person name="Kawai M."/>
            <person name="Futagami T."/>
            <person name="Toyoda A."/>
            <person name="Takaki Y."/>
            <person name="Nishi S."/>
            <person name="Hori S."/>
            <person name="Arai W."/>
            <person name="Tsubouchi T."/>
            <person name="Morono Y."/>
            <person name="Uchiyama I."/>
            <person name="Ito T."/>
            <person name="Fujiyama A."/>
            <person name="Inagaki F."/>
            <person name="Takami H."/>
        </authorList>
    </citation>
    <scope>NUCLEOTIDE SEQUENCE</scope>
    <source>
        <strain evidence="2">Expedition CK06-06</strain>
    </source>
</reference>
<dbReference type="InterPro" id="IPR004443">
    <property type="entry name" value="YjeF_N_dom"/>
</dbReference>
<dbReference type="EMBL" id="BARV01017831">
    <property type="protein sequence ID" value="GAI27810.1"/>
    <property type="molecule type" value="Genomic_DNA"/>
</dbReference>
<gene>
    <name evidence="2" type="ORF">S06H3_30298</name>
</gene>
<evidence type="ECO:0000259" key="1">
    <source>
        <dbReference type="PROSITE" id="PS51385"/>
    </source>
</evidence>
<protein>
    <recommendedName>
        <fullName evidence="1">YjeF N-terminal domain-containing protein</fullName>
    </recommendedName>
</protein>
<feature type="non-terminal residue" evidence="2">
    <location>
        <position position="1"/>
    </location>
</feature>
<dbReference type="SUPFAM" id="SSF64153">
    <property type="entry name" value="YjeF N-terminal domain-like"/>
    <property type="match status" value="1"/>
</dbReference>
<evidence type="ECO:0000313" key="2">
    <source>
        <dbReference type="EMBL" id="GAI27810.1"/>
    </source>
</evidence>
<dbReference type="AlphaFoldDB" id="X1NLX7"/>
<name>X1NLX7_9ZZZZ</name>
<accession>X1NLX7</accession>
<feature type="domain" description="YjeF N-terminal" evidence="1">
    <location>
        <begin position="1"/>
        <end position="46"/>
    </location>
</feature>
<proteinExistence type="predicted"/>
<dbReference type="InterPro" id="IPR036652">
    <property type="entry name" value="YjeF_N_dom_sf"/>
</dbReference>
<sequence>GESFSGINPVATLTLAYVKKGLLITEKKNVGEMYIADIGIPINIYYKIFRNQWSPNFKKTSLQNLYFAFKKKSIHEVQVYRSKFREKSYWKVD</sequence>
<organism evidence="2">
    <name type="scientific">marine sediment metagenome</name>
    <dbReference type="NCBI Taxonomy" id="412755"/>
    <lineage>
        <taxon>unclassified sequences</taxon>
        <taxon>metagenomes</taxon>
        <taxon>ecological metagenomes</taxon>
    </lineage>
</organism>